<dbReference type="Gene3D" id="3.30.160.60">
    <property type="entry name" value="Classic Zinc Finger"/>
    <property type="match status" value="1"/>
</dbReference>
<evidence type="ECO:0000256" key="4">
    <source>
        <dbReference type="ARBA" id="ARBA00022771"/>
    </source>
</evidence>
<evidence type="ECO:0000259" key="12">
    <source>
        <dbReference type="PROSITE" id="PS51262"/>
    </source>
</evidence>
<dbReference type="GeneID" id="116953131"/>
<dbReference type="SMART" id="SM00336">
    <property type="entry name" value="BBOX"/>
    <property type="match status" value="1"/>
</dbReference>
<keyword evidence="6 8" id="KW-0175">Coiled coil</keyword>
<evidence type="ECO:0000313" key="13">
    <source>
        <dbReference type="Proteomes" id="UP001318040"/>
    </source>
</evidence>
<evidence type="ECO:0000313" key="14">
    <source>
        <dbReference type="RefSeq" id="XP_032828895.1"/>
    </source>
</evidence>
<keyword evidence="2" id="KW-0963">Cytoplasm</keyword>
<name>A0AAJ7U375_PETMA</name>
<dbReference type="PROSITE" id="PS50089">
    <property type="entry name" value="ZF_RING_2"/>
    <property type="match status" value="1"/>
</dbReference>
<keyword evidence="3" id="KW-0479">Metal-binding</keyword>
<dbReference type="GO" id="GO:0008270">
    <property type="term" value="F:zinc ion binding"/>
    <property type="evidence" value="ECO:0007669"/>
    <property type="project" value="UniProtKB-KW"/>
</dbReference>
<feature type="domain" description="RING-type" evidence="10">
    <location>
        <begin position="22"/>
        <end position="77"/>
    </location>
</feature>
<dbReference type="KEGG" id="pmrn:116953131"/>
<dbReference type="Gene3D" id="3.30.40.10">
    <property type="entry name" value="Zinc/RING finger domain, C3HC4 (zinc finger)"/>
    <property type="match status" value="1"/>
</dbReference>
<organism evidence="13 14">
    <name type="scientific">Petromyzon marinus</name>
    <name type="common">Sea lamprey</name>
    <dbReference type="NCBI Taxonomy" id="7757"/>
    <lineage>
        <taxon>Eukaryota</taxon>
        <taxon>Metazoa</taxon>
        <taxon>Chordata</taxon>
        <taxon>Craniata</taxon>
        <taxon>Vertebrata</taxon>
        <taxon>Cyclostomata</taxon>
        <taxon>Hyperoartia</taxon>
        <taxon>Petromyzontiformes</taxon>
        <taxon>Petromyzontidae</taxon>
        <taxon>Petromyzon</taxon>
    </lineage>
</organism>
<dbReference type="InterPro" id="IPR027370">
    <property type="entry name" value="Znf-RING_euk"/>
</dbReference>
<keyword evidence="5" id="KW-0862">Zinc</keyword>
<evidence type="ECO:0000256" key="9">
    <source>
        <dbReference type="SAM" id="MobiDB-lite"/>
    </source>
</evidence>
<evidence type="ECO:0000256" key="3">
    <source>
        <dbReference type="ARBA" id="ARBA00022723"/>
    </source>
</evidence>
<dbReference type="Pfam" id="PF13445">
    <property type="entry name" value="zf-RING_UBOX"/>
    <property type="match status" value="1"/>
</dbReference>
<dbReference type="SUPFAM" id="SSF57845">
    <property type="entry name" value="B-box zinc-binding domain"/>
    <property type="match status" value="1"/>
</dbReference>
<evidence type="ECO:0000259" key="11">
    <source>
        <dbReference type="PROSITE" id="PS50119"/>
    </source>
</evidence>
<evidence type="ECO:0000256" key="8">
    <source>
        <dbReference type="SAM" id="Coils"/>
    </source>
</evidence>
<evidence type="ECO:0000256" key="6">
    <source>
        <dbReference type="ARBA" id="ARBA00023054"/>
    </source>
</evidence>
<dbReference type="InterPro" id="IPR000315">
    <property type="entry name" value="Znf_B-box"/>
</dbReference>
<dbReference type="SMART" id="SM00184">
    <property type="entry name" value="RING"/>
    <property type="match status" value="1"/>
</dbReference>
<sequence length="428" mass="47456">MDFSPGFRDAQAMDNLEKQLTCPICLEMFTKPVVILPCQHNLCRKCANDIFQASNPFWQSRSSGVGSGGRFRCPSCRHEVVLDRHGVYGLQRNLLVENIIDIYKQESTKPMKKTDQPMCEEHEDERINIYCITCGVPTCSMCKVFGAHTGCEVAPLGTVYKKQKGDLSDGIALLVAGNDRVQAVIGQMEETCKALEANSRRQKQMLCEQFDGLYAVLEHRKQEMLQAVTREQDERMQRLRTHMRQYGEHLEVASKLVENALQSMEEPEMALFLQNAKPLIQKIIESSQANHIQKMEPGFENMDRFMASFEQEEALLRRITFLSTSGGGGGEKGDEEEEEEEVVVEEVVYTEGEDGQADDSVEQGAGAVGVGVQAGPSGVKGVTGEGTRAPREDGEPQAALDPHLADASTGGAPSRHVFSFPWLNPGKH</sequence>
<dbReference type="PANTHER" id="PTHR24103">
    <property type="entry name" value="E3 UBIQUITIN-PROTEIN LIGASE TRIM"/>
    <property type="match status" value="1"/>
</dbReference>
<evidence type="ECO:0000256" key="1">
    <source>
        <dbReference type="ARBA" id="ARBA00004216"/>
    </source>
</evidence>
<feature type="region of interest" description="Disordered" evidence="9">
    <location>
        <begin position="369"/>
        <end position="428"/>
    </location>
</feature>
<evidence type="ECO:0000256" key="7">
    <source>
        <dbReference type="PROSITE-ProRule" id="PRU00024"/>
    </source>
</evidence>
<reference evidence="14" key="1">
    <citation type="submission" date="2025-08" db="UniProtKB">
        <authorList>
            <consortium name="RefSeq"/>
        </authorList>
    </citation>
    <scope>IDENTIFICATION</scope>
    <source>
        <tissue evidence="14">Sperm</tissue>
    </source>
</reference>
<dbReference type="PROSITE" id="PS51262">
    <property type="entry name" value="COS"/>
    <property type="match status" value="1"/>
</dbReference>
<dbReference type="Gene3D" id="1.20.5.170">
    <property type="match status" value="1"/>
</dbReference>
<feature type="domain" description="COS" evidence="12">
    <location>
        <begin position="264"/>
        <end position="322"/>
    </location>
</feature>
<gene>
    <name evidence="14" type="primary">LOC116953131</name>
</gene>
<dbReference type="GO" id="GO:0030018">
    <property type="term" value="C:Z disc"/>
    <property type="evidence" value="ECO:0007669"/>
    <property type="project" value="UniProtKB-SubCell"/>
</dbReference>
<dbReference type="RefSeq" id="XP_032828895.1">
    <property type="nucleotide sequence ID" value="XM_032973004.1"/>
</dbReference>
<dbReference type="FunFam" id="3.30.40.10:FF:000014">
    <property type="entry name" value="probable E3 ubiquitin-protein ligase MID2"/>
    <property type="match status" value="1"/>
</dbReference>
<dbReference type="PROSITE" id="PS00518">
    <property type="entry name" value="ZF_RING_1"/>
    <property type="match status" value="1"/>
</dbReference>
<proteinExistence type="predicted"/>
<keyword evidence="4 7" id="KW-0863">Zinc-finger</keyword>
<feature type="domain" description="B box-type" evidence="11">
    <location>
        <begin position="114"/>
        <end position="156"/>
    </location>
</feature>
<feature type="coiled-coil region" evidence="8">
    <location>
        <begin position="178"/>
        <end position="234"/>
    </location>
</feature>
<accession>A0AAJ7U375</accession>
<dbReference type="Proteomes" id="UP001318040">
    <property type="component" value="Chromosome 3"/>
</dbReference>
<dbReference type="InterPro" id="IPR001841">
    <property type="entry name" value="Znf_RING"/>
</dbReference>
<evidence type="ECO:0000259" key="10">
    <source>
        <dbReference type="PROSITE" id="PS50089"/>
    </source>
</evidence>
<keyword evidence="13" id="KW-1185">Reference proteome</keyword>
<dbReference type="InterPro" id="IPR013083">
    <property type="entry name" value="Znf_RING/FYVE/PHD"/>
</dbReference>
<evidence type="ECO:0000256" key="5">
    <source>
        <dbReference type="ARBA" id="ARBA00022833"/>
    </source>
</evidence>
<dbReference type="CDD" id="cd19831">
    <property type="entry name" value="Bbox2_MuRF1_C-II"/>
    <property type="match status" value="1"/>
</dbReference>
<dbReference type="InterPro" id="IPR017903">
    <property type="entry name" value="COS_domain"/>
</dbReference>
<dbReference type="PROSITE" id="PS50119">
    <property type="entry name" value="ZF_BBOX"/>
    <property type="match status" value="1"/>
</dbReference>
<dbReference type="SUPFAM" id="SSF57850">
    <property type="entry name" value="RING/U-box"/>
    <property type="match status" value="1"/>
</dbReference>
<protein>
    <submittedName>
        <fullName evidence="14">Tripartite motif-containing protein 54-like</fullName>
    </submittedName>
</protein>
<dbReference type="InterPro" id="IPR017907">
    <property type="entry name" value="Znf_RING_CS"/>
</dbReference>
<dbReference type="AlphaFoldDB" id="A0AAJ7U375"/>
<comment type="subcellular location">
    <subcellularLocation>
        <location evidence="1">Cytoplasm</location>
        <location evidence="1">Myofibril</location>
        <location evidence="1">Sarcomere</location>
        <location evidence="1">Z line</location>
    </subcellularLocation>
</comment>
<dbReference type="InterPro" id="IPR050143">
    <property type="entry name" value="TRIM/RBCC"/>
</dbReference>
<dbReference type="Pfam" id="PF00643">
    <property type="entry name" value="zf-B_box"/>
    <property type="match status" value="1"/>
</dbReference>
<evidence type="ECO:0000256" key="2">
    <source>
        <dbReference type="ARBA" id="ARBA00022490"/>
    </source>
</evidence>